<feature type="region of interest" description="Disordered" evidence="4">
    <location>
        <begin position="460"/>
        <end position="492"/>
    </location>
</feature>
<dbReference type="PROSITE" id="PS51184">
    <property type="entry name" value="JMJC"/>
    <property type="match status" value="1"/>
</dbReference>
<keyword evidence="7" id="KW-1185">Reference proteome</keyword>
<dbReference type="EMBL" id="BLXT01005284">
    <property type="protein sequence ID" value="GFO21821.1"/>
    <property type="molecule type" value="Genomic_DNA"/>
</dbReference>
<dbReference type="Gene3D" id="2.60.120.650">
    <property type="entry name" value="Cupin"/>
    <property type="match status" value="1"/>
</dbReference>
<comment type="caution">
    <text evidence="6">The sequence shown here is derived from an EMBL/GenBank/DDBJ whole genome shotgun (WGS) entry which is preliminary data.</text>
</comment>
<evidence type="ECO:0000259" key="5">
    <source>
        <dbReference type="PROSITE" id="PS51184"/>
    </source>
</evidence>
<dbReference type="InterPro" id="IPR041667">
    <property type="entry name" value="Cupin_8"/>
</dbReference>
<evidence type="ECO:0000256" key="3">
    <source>
        <dbReference type="ARBA" id="ARBA00037342"/>
    </source>
</evidence>
<evidence type="ECO:0000256" key="1">
    <source>
        <dbReference type="ARBA" id="ARBA00004496"/>
    </source>
</evidence>
<evidence type="ECO:0000313" key="6">
    <source>
        <dbReference type="EMBL" id="GFO21821.1"/>
    </source>
</evidence>
<keyword evidence="2" id="KW-0963">Cytoplasm</keyword>
<gene>
    <name evidence="6" type="ORF">PoB_004832600</name>
</gene>
<dbReference type="SMART" id="SM00558">
    <property type="entry name" value="JmjC"/>
    <property type="match status" value="1"/>
</dbReference>
<protein>
    <submittedName>
        <fullName evidence="6">Hspb1-associated protein 1</fullName>
    </submittedName>
</protein>
<dbReference type="Pfam" id="PF13621">
    <property type="entry name" value="Cupin_8"/>
    <property type="match status" value="1"/>
</dbReference>
<accession>A0AAV4BES5</accession>
<sequence length="636" mass="73334">MDLKRPKLIAGFCNNWRSRTWDMEMLESLIGDKKFNCRVSEKSCDKIMETECVHLHITISDFKDWLRDDVQQENPLIDFPRSRYSCYIDYKYMKDMFQDSPAIFSHVEWSAFGLPEFDGSDSTIWIGSEGANTPCHQDTYGFNLVSQIYGRKLWILFPPEDDQFLYPTRVPYEESSVFSAANVRSPDLVSFPLLKNCHPVIVTLHPGQTLYVPRHWWHYVQSLEPSISVNVWIPLQEDVESRYHEAFTRILASSLIRDFTFVWEGSNDNKKSGRQRWLNPTETLTDAAVNMALLKTSLHHVLESSDFTMSEKSHEMPTFYNREANCQGEVHYLRQFASAVQHCSPKEVISPFQLEDAEKLAPDRNLNEHLRKKRRLDPRSESLLTNKNIEVDWQGEDKNKELPCGQLFSLKPCSISVYIQHMKDLCLKTSCLCILSRQKRKRCDSFSLKQDKLRFQDNFTGMSNFRSKNDPENQEPKSYAKTTDCLHGSDRINHPETVSEKADQICYSDASFADPVYEMNSNSNTQKTTFSSTTTSGKHFLPSEEDNQPKLLLQNLATNDSVKVSPNVKAAREIEQSHGFVVDPNRARLTQELSQAEVAEALLSSILHPDVIQAVSLKFQMQCEHICRNKGKKRCS</sequence>
<name>A0AAV4BES5_9GAST</name>
<evidence type="ECO:0000313" key="7">
    <source>
        <dbReference type="Proteomes" id="UP000735302"/>
    </source>
</evidence>
<dbReference type="PANTHER" id="PTHR12461:SF43">
    <property type="entry name" value="HSPB1-ASSOCIATED PROTEIN 1"/>
    <property type="match status" value="1"/>
</dbReference>
<organism evidence="6 7">
    <name type="scientific">Plakobranchus ocellatus</name>
    <dbReference type="NCBI Taxonomy" id="259542"/>
    <lineage>
        <taxon>Eukaryota</taxon>
        <taxon>Metazoa</taxon>
        <taxon>Spiralia</taxon>
        <taxon>Lophotrochozoa</taxon>
        <taxon>Mollusca</taxon>
        <taxon>Gastropoda</taxon>
        <taxon>Heterobranchia</taxon>
        <taxon>Euthyneura</taxon>
        <taxon>Panpulmonata</taxon>
        <taxon>Sacoglossa</taxon>
        <taxon>Placobranchoidea</taxon>
        <taxon>Plakobranchidae</taxon>
        <taxon>Plakobranchus</taxon>
    </lineage>
</organism>
<feature type="domain" description="JmjC" evidence="5">
    <location>
        <begin position="68"/>
        <end position="250"/>
    </location>
</feature>
<comment type="function">
    <text evidence="3">May play a role in cellular stress response.</text>
</comment>
<evidence type="ECO:0000256" key="2">
    <source>
        <dbReference type="ARBA" id="ARBA00022490"/>
    </source>
</evidence>
<dbReference type="Proteomes" id="UP000735302">
    <property type="component" value="Unassembled WGS sequence"/>
</dbReference>
<evidence type="ECO:0000256" key="4">
    <source>
        <dbReference type="SAM" id="MobiDB-lite"/>
    </source>
</evidence>
<dbReference type="FunFam" id="2.60.120.650:FF:000018">
    <property type="entry name" value="HSPB1-associated protein 1 homolog"/>
    <property type="match status" value="1"/>
</dbReference>
<dbReference type="GO" id="GO:0005737">
    <property type="term" value="C:cytoplasm"/>
    <property type="evidence" value="ECO:0007669"/>
    <property type="project" value="UniProtKB-SubCell"/>
</dbReference>
<dbReference type="AlphaFoldDB" id="A0AAV4BES5"/>
<dbReference type="PANTHER" id="PTHR12461">
    <property type="entry name" value="HYPOXIA-INDUCIBLE FACTOR 1 ALPHA INHIBITOR-RELATED"/>
    <property type="match status" value="1"/>
</dbReference>
<dbReference type="InterPro" id="IPR003347">
    <property type="entry name" value="JmjC_dom"/>
</dbReference>
<comment type="subcellular location">
    <subcellularLocation>
        <location evidence="1">Cytoplasm</location>
    </subcellularLocation>
</comment>
<reference evidence="6 7" key="1">
    <citation type="journal article" date="2021" name="Elife">
        <title>Chloroplast acquisition without the gene transfer in kleptoplastic sea slugs, Plakobranchus ocellatus.</title>
        <authorList>
            <person name="Maeda T."/>
            <person name="Takahashi S."/>
            <person name="Yoshida T."/>
            <person name="Shimamura S."/>
            <person name="Takaki Y."/>
            <person name="Nagai Y."/>
            <person name="Toyoda A."/>
            <person name="Suzuki Y."/>
            <person name="Arimoto A."/>
            <person name="Ishii H."/>
            <person name="Satoh N."/>
            <person name="Nishiyama T."/>
            <person name="Hasebe M."/>
            <person name="Maruyama T."/>
            <person name="Minagawa J."/>
            <person name="Obokata J."/>
            <person name="Shigenobu S."/>
        </authorList>
    </citation>
    <scope>NUCLEOTIDE SEQUENCE [LARGE SCALE GENOMIC DNA]</scope>
</reference>
<dbReference type="SUPFAM" id="SSF51197">
    <property type="entry name" value="Clavaminate synthase-like"/>
    <property type="match status" value="1"/>
</dbReference>
<proteinExistence type="predicted"/>